<dbReference type="GO" id="GO:1904680">
    <property type="term" value="F:peptide transmembrane transporter activity"/>
    <property type="evidence" value="ECO:0007669"/>
    <property type="project" value="TreeGrafter"/>
</dbReference>
<dbReference type="Proteomes" id="UP000553776">
    <property type="component" value="Unassembled WGS sequence"/>
</dbReference>
<dbReference type="GO" id="GO:0015833">
    <property type="term" value="P:peptide transport"/>
    <property type="evidence" value="ECO:0007669"/>
    <property type="project" value="TreeGrafter"/>
</dbReference>
<dbReference type="InterPro" id="IPR000914">
    <property type="entry name" value="SBP_5_dom"/>
</dbReference>
<sequence length="547" mass="59620">MRKSFKLYPSAAKLLAVLFAATAFLSACGGNNANNNGAASPSGSNSPSAPASESASASGESASPSSGAATDSAGGKDGGQVVVVIPQDIDYLDPHLAVAAGTSEVLFNIFEGLLKPNSKGELQPAIAESYEISPDGLTYTFKLRDGVKFHNGNPVTSADVKYSYDRLAGKDTGKPLLSSFASVDTIETPDDKTVVIKLKENNTSFLTALTSAVIPKDYQDSNKKPIGTGPFKFKEYAAGQKIVLEKNPDYYVKGLPHLDQVEFRIITDAEAAYLAFKSGEIDLYPRIGTEKLAELGDEFGQQSGPQNLVQELVLNNAKKPFDDIRVRQAINYAIDKDEIIQGVALGQGLKVGSHLSSVLKQYYQEGLEDLYKTDVEKAKSLLAEAGYKDGLNITISVPSVYPFHVNTAQVIAQQLEKAGIKAKIESVEWAVWLDRIYKGRDYESTIIAFDGKLNPYDILNKFLSDAPNDFFNYKNPEYDKTLKSALTEVDETKRADLYKKAQTILAQDAAAVFIQDIYASVAYKKNLAGYQLYPIYVQDLSTLYWEK</sequence>
<dbReference type="Gene3D" id="3.90.76.10">
    <property type="entry name" value="Dipeptide-binding Protein, Domain 1"/>
    <property type="match status" value="1"/>
</dbReference>
<dbReference type="EMBL" id="JACJVR010000020">
    <property type="protein sequence ID" value="MBB6691021.1"/>
    <property type="molecule type" value="Genomic_DNA"/>
</dbReference>
<accession>A0A841TYM6</accession>
<dbReference type="Pfam" id="PF00496">
    <property type="entry name" value="SBP_bac_5"/>
    <property type="match status" value="1"/>
</dbReference>
<dbReference type="InterPro" id="IPR030678">
    <property type="entry name" value="Peptide/Ni-bd"/>
</dbReference>
<reference evidence="8 9" key="1">
    <citation type="submission" date="2020-08" db="EMBL/GenBank/DDBJ databases">
        <title>Cohnella phylogeny.</title>
        <authorList>
            <person name="Dunlap C."/>
        </authorList>
    </citation>
    <scope>NUCLEOTIDE SEQUENCE [LARGE SCALE GENOMIC DNA]</scope>
    <source>
        <strain evidence="8 9">DSM 25239</strain>
    </source>
</reference>
<keyword evidence="3" id="KW-0813">Transport</keyword>
<name>A0A841TYM6_9BACL</name>
<proteinExistence type="inferred from homology"/>
<evidence type="ECO:0000313" key="9">
    <source>
        <dbReference type="Proteomes" id="UP000553776"/>
    </source>
</evidence>
<dbReference type="CDD" id="cd08516">
    <property type="entry name" value="PBP2_NikA_DppA_OppA_like_11"/>
    <property type="match status" value="1"/>
</dbReference>
<feature type="region of interest" description="Disordered" evidence="5">
    <location>
        <begin position="38"/>
        <end position="75"/>
    </location>
</feature>
<evidence type="ECO:0000256" key="5">
    <source>
        <dbReference type="SAM" id="MobiDB-lite"/>
    </source>
</evidence>
<dbReference type="AlphaFoldDB" id="A0A841TYM6"/>
<dbReference type="PANTHER" id="PTHR30290:SF9">
    <property type="entry name" value="OLIGOPEPTIDE-BINDING PROTEIN APPA"/>
    <property type="match status" value="1"/>
</dbReference>
<feature type="chain" id="PRO_5039357283" evidence="6">
    <location>
        <begin position="30"/>
        <end position="547"/>
    </location>
</feature>
<dbReference type="RefSeq" id="WP_185135023.1">
    <property type="nucleotide sequence ID" value="NZ_JACJVR010000020.1"/>
</dbReference>
<comment type="caution">
    <text evidence="8">The sequence shown here is derived from an EMBL/GenBank/DDBJ whole genome shotgun (WGS) entry which is preliminary data.</text>
</comment>
<organism evidence="8 9">
    <name type="scientific">Cohnella xylanilytica</name>
    <dbReference type="NCBI Taxonomy" id="557555"/>
    <lineage>
        <taxon>Bacteria</taxon>
        <taxon>Bacillati</taxon>
        <taxon>Bacillota</taxon>
        <taxon>Bacilli</taxon>
        <taxon>Bacillales</taxon>
        <taxon>Paenibacillaceae</taxon>
        <taxon>Cohnella</taxon>
    </lineage>
</organism>
<dbReference type="InterPro" id="IPR023765">
    <property type="entry name" value="SBP_5_CS"/>
</dbReference>
<feature type="compositionally biased region" description="Low complexity" evidence="5">
    <location>
        <begin position="38"/>
        <end position="69"/>
    </location>
</feature>
<dbReference type="InterPro" id="IPR039424">
    <property type="entry name" value="SBP_5"/>
</dbReference>
<evidence type="ECO:0000256" key="1">
    <source>
        <dbReference type="ARBA" id="ARBA00004193"/>
    </source>
</evidence>
<gene>
    <name evidence="8" type="ORF">H7B90_06350</name>
</gene>
<keyword evidence="9" id="KW-1185">Reference proteome</keyword>
<feature type="domain" description="Solute-binding protein family 5" evidence="7">
    <location>
        <begin position="121"/>
        <end position="466"/>
    </location>
</feature>
<evidence type="ECO:0000256" key="2">
    <source>
        <dbReference type="ARBA" id="ARBA00005695"/>
    </source>
</evidence>
<dbReference type="GO" id="GO:0042597">
    <property type="term" value="C:periplasmic space"/>
    <property type="evidence" value="ECO:0007669"/>
    <property type="project" value="UniProtKB-ARBA"/>
</dbReference>
<comment type="subcellular location">
    <subcellularLocation>
        <location evidence="1">Cell membrane</location>
        <topology evidence="1">Lipid-anchor</topology>
    </subcellularLocation>
</comment>
<comment type="similarity">
    <text evidence="2">Belongs to the bacterial solute-binding protein 5 family.</text>
</comment>
<evidence type="ECO:0000313" key="8">
    <source>
        <dbReference type="EMBL" id="MBB6691021.1"/>
    </source>
</evidence>
<dbReference type="SUPFAM" id="SSF53850">
    <property type="entry name" value="Periplasmic binding protein-like II"/>
    <property type="match status" value="1"/>
</dbReference>
<feature type="signal peptide" evidence="6">
    <location>
        <begin position="1"/>
        <end position="29"/>
    </location>
</feature>
<protein>
    <submittedName>
        <fullName evidence="8">ABC transporter substrate-binding protein</fullName>
    </submittedName>
</protein>
<evidence type="ECO:0000256" key="3">
    <source>
        <dbReference type="ARBA" id="ARBA00022448"/>
    </source>
</evidence>
<dbReference type="PANTHER" id="PTHR30290">
    <property type="entry name" value="PERIPLASMIC BINDING COMPONENT OF ABC TRANSPORTER"/>
    <property type="match status" value="1"/>
</dbReference>
<dbReference type="PROSITE" id="PS51257">
    <property type="entry name" value="PROKAR_LIPOPROTEIN"/>
    <property type="match status" value="1"/>
</dbReference>
<evidence type="ECO:0000256" key="4">
    <source>
        <dbReference type="ARBA" id="ARBA00022729"/>
    </source>
</evidence>
<dbReference type="Gene3D" id="3.40.190.10">
    <property type="entry name" value="Periplasmic binding protein-like II"/>
    <property type="match status" value="1"/>
</dbReference>
<dbReference type="PROSITE" id="PS01040">
    <property type="entry name" value="SBP_BACTERIAL_5"/>
    <property type="match status" value="1"/>
</dbReference>
<keyword evidence="4 6" id="KW-0732">Signal</keyword>
<evidence type="ECO:0000259" key="7">
    <source>
        <dbReference type="Pfam" id="PF00496"/>
    </source>
</evidence>
<dbReference type="Gene3D" id="3.10.105.10">
    <property type="entry name" value="Dipeptide-binding Protein, Domain 3"/>
    <property type="match status" value="1"/>
</dbReference>
<evidence type="ECO:0000256" key="6">
    <source>
        <dbReference type="SAM" id="SignalP"/>
    </source>
</evidence>
<dbReference type="PIRSF" id="PIRSF002741">
    <property type="entry name" value="MppA"/>
    <property type="match status" value="1"/>
</dbReference>
<dbReference type="GO" id="GO:0043190">
    <property type="term" value="C:ATP-binding cassette (ABC) transporter complex"/>
    <property type="evidence" value="ECO:0007669"/>
    <property type="project" value="InterPro"/>
</dbReference>